<feature type="domain" description="DUF6533" evidence="3">
    <location>
        <begin position="25"/>
        <end position="68"/>
    </location>
</feature>
<dbReference type="EMBL" id="KV419409">
    <property type="protein sequence ID" value="KZS92854.1"/>
    <property type="molecule type" value="Genomic_DNA"/>
</dbReference>
<evidence type="ECO:0000256" key="1">
    <source>
        <dbReference type="SAM" id="MobiDB-lite"/>
    </source>
</evidence>
<evidence type="ECO:0000313" key="5">
    <source>
        <dbReference type="Proteomes" id="UP000076722"/>
    </source>
</evidence>
<dbReference type="STRING" id="1314777.A0A164U2D3"/>
<feature type="region of interest" description="Disordered" evidence="1">
    <location>
        <begin position="293"/>
        <end position="324"/>
    </location>
</feature>
<keyword evidence="5" id="KW-1185">Reference proteome</keyword>
<evidence type="ECO:0000256" key="2">
    <source>
        <dbReference type="SAM" id="Phobius"/>
    </source>
</evidence>
<reference evidence="4 5" key="1">
    <citation type="journal article" date="2016" name="Mol. Biol. Evol.">
        <title>Comparative Genomics of Early-Diverging Mushroom-Forming Fungi Provides Insights into the Origins of Lignocellulose Decay Capabilities.</title>
        <authorList>
            <person name="Nagy L.G."/>
            <person name="Riley R."/>
            <person name="Tritt A."/>
            <person name="Adam C."/>
            <person name="Daum C."/>
            <person name="Floudas D."/>
            <person name="Sun H."/>
            <person name="Yadav J.S."/>
            <person name="Pangilinan J."/>
            <person name="Larsson K.H."/>
            <person name="Matsuura K."/>
            <person name="Barry K."/>
            <person name="Labutti K."/>
            <person name="Kuo R."/>
            <person name="Ohm R.A."/>
            <person name="Bhattacharya S.S."/>
            <person name="Shirouzu T."/>
            <person name="Yoshinaga Y."/>
            <person name="Martin F.M."/>
            <person name="Grigoriev I.V."/>
            <person name="Hibbett D.S."/>
        </authorList>
    </citation>
    <scope>NUCLEOTIDE SEQUENCE [LARGE SCALE GENOMIC DNA]</scope>
    <source>
        <strain evidence="4 5">HHB9708</strain>
    </source>
</reference>
<feature type="transmembrane region" description="Helical" evidence="2">
    <location>
        <begin position="122"/>
        <end position="142"/>
    </location>
</feature>
<keyword evidence="2" id="KW-1133">Transmembrane helix</keyword>
<proteinExistence type="predicted"/>
<dbReference type="OrthoDB" id="2645170at2759"/>
<feature type="non-terminal residue" evidence="4">
    <location>
        <position position="431"/>
    </location>
</feature>
<dbReference type="Proteomes" id="UP000076722">
    <property type="component" value="Unassembled WGS sequence"/>
</dbReference>
<gene>
    <name evidence="4" type="ORF">SISNIDRAFT_455479</name>
</gene>
<feature type="transmembrane region" description="Helical" evidence="2">
    <location>
        <begin position="223"/>
        <end position="241"/>
    </location>
</feature>
<feature type="transmembrane region" description="Helical" evidence="2">
    <location>
        <begin position="253"/>
        <end position="271"/>
    </location>
</feature>
<feature type="transmembrane region" description="Helical" evidence="2">
    <location>
        <begin position="18"/>
        <end position="37"/>
    </location>
</feature>
<keyword evidence="2" id="KW-0472">Membrane</keyword>
<feature type="compositionally biased region" description="Acidic residues" evidence="1">
    <location>
        <begin position="295"/>
        <end position="305"/>
    </location>
</feature>
<keyword evidence="2" id="KW-0812">Transmembrane</keyword>
<feature type="transmembrane region" description="Helical" evidence="2">
    <location>
        <begin position="89"/>
        <end position="110"/>
    </location>
</feature>
<feature type="transmembrane region" description="Helical" evidence="2">
    <location>
        <begin position="149"/>
        <end position="168"/>
    </location>
</feature>
<feature type="region of interest" description="Disordered" evidence="1">
    <location>
        <begin position="401"/>
        <end position="431"/>
    </location>
</feature>
<feature type="transmembrane region" description="Helical" evidence="2">
    <location>
        <begin position="174"/>
        <end position="202"/>
    </location>
</feature>
<dbReference type="AlphaFoldDB" id="A0A164U2D3"/>
<organism evidence="4 5">
    <name type="scientific">Sistotremastrum niveocremeum HHB9708</name>
    <dbReference type="NCBI Taxonomy" id="1314777"/>
    <lineage>
        <taxon>Eukaryota</taxon>
        <taxon>Fungi</taxon>
        <taxon>Dikarya</taxon>
        <taxon>Basidiomycota</taxon>
        <taxon>Agaricomycotina</taxon>
        <taxon>Agaricomycetes</taxon>
        <taxon>Sistotremastrales</taxon>
        <taxon>Sistotremastraceae</taxon>
        <taxon>Sertulicium</taxon>
        <taxon>Sertulicium niveocremeum</taxon>
    </lineage>
</organism>
<feature type="transmembrane region" description="Helical" evidence="2">
    <location>
        <begin position="57"/>
        <end position="77"/>
    </location>
</feature>
<dbReference type="InterPro" id="IPR045340">
    <property type="entry name" value="DUF6533"/>
</dbReference>
<name>A0A164U2D3_9AGAM</name>
<protein>
    <recommendedName>
        <fullName evidence="3">DUF6533 domain-containing protein</fullName>
    </recommendedName>
</protein>
<evidence type="ECO:0000259" key="3">
    <source>
        <dbReference type="Pfam" id="PF20151"/>
    </source>
</evidence>
<evidence type="ECO:0000313" key="4">
    <source>
        <dbReference type="EMBL" id="KZS92854.1"/>
    </source>
</evidence>
<accession>A0A164U2D3</accession>
<sequence length="431" mass="47815">MATVAQLLDELITGYKDFVTLQSVFLASTSILVYDWLLTFNDELTYIWRPPWSLPQAMFVVARYGSMITAVLQLLFYDMRNVSPDGCAVVLRAQAAVAFVSIFLAESILLLKVIALFRTNRFIYYTILTIFILSVTVGITFIGFWSKSVVYATNIATPLFGCSVTAISPPTKDFFIFGNFIILAVWELRTFLISAVAVYSVWNSYVSSRTPLSEVMHRDGLHYLFFCLVASLANLILLKATTSNLSRLLEGPIAIFHCVFVCRMLLHLRSIHSLSGRMGPRVPSRISESFVVVDSEGETENEGDYTGDNGNENDGGCSGGDGAHEVHLTPGEMSEESFHLHEMEHKYYPDPRIHIRPHTHIPITPVHSSTKAHSEEDEEDIDCVPGRRLSTVVEGMERDSPIGLEEGHAYGCAEGDSGSGSGGGGEREKRY</sequence>
<dbReference type="Pfam" id="PF20151">
    <property type="entry name" value="DUF6533"/>
    <property type="match status" value="1"/>
</dbReference>